<accession>A0ACC0X7M4</accession>
<sequence length="70" mass="8031">MTTIIKEEEEDWRRRSIFRTRVVCGGKVCDLVIDGGSMENIISKEAVDKLKLLTITHAHPYKVAWLKNST</sequence>
<keyword evidence="2" id="KW-1185">Reference proteome</keyword>
<reference evidence="2" key="1">
    <citation type="journal article" date="2023" name="G3 (Bethesda)">
        <title>Genome assembly and association tests identify interacting loci associated with vigor, precocity, and sex in interspecific pistachio rootstocks.</title>
        <authorList>
            <person name="Palmer W."/>
            <person name="Jacygrad E."/>
            <person name="Sagayaradj S."/>
            <person name="Cavanaugh K."/>
            <person name="Han R."/>
            <person name="Bertier L."/>
            <person name="Beede B."/>
            <person name="Kafkas S."/>
            <person name="Golino D."/>
            <person name="Preece J."/>
            <person name="Michelmore R."/>
        </authorList>
    </citation>
    <scope>NUCLEOTIDE SEQUENCE [LARGE SCALE GENOMIC DNA]</scope>
</reference>
<proteinExistence type="predicted"/>
<dbReference type="EMBL" id="CM047749">
    <property type="protein sequence ID" value="KAJ0010646.1"/>
    <property type="molecule type" value="Genomic_DNA"/>
</dbReference>
<comment type="caution">
    <text evidence="1">The sequence shown here is derived from an EMBL/GenBank/DDBJ whole genome shotgun (WGS) entry which is preliminary data.</text>
</comment>
<protein>
    <submittedName>
        <fullName evidence="1">Uncharacterized protein</fullName>
    </submittedName>
</protein>
<dbReference type="Proteomes" id="UP001163603">
    <property type="component" value="Chromosome 14"/>
</dbReference>
<evidence type="ECO:0000313" key="1">
    <source>
        <dbReference type="EMBL" id="KAJ0010646.1"/>
    </source>
</evidence>
<name>A0ACC0X7M4_9ROSI</name>
<gene>
    <name evidence="1" type="ORF">Pint_33371</name>
</gene>
<evidence type="ECO:0000313" key="2">
    <source>
        <dbReference type="Proteomes" id="UP001163603"/>
    </source>
</evidence>
<organism evidence="1 2">
    <name type="scientific">Pistacia integerrima</name>
    <dbReference type="NCBI Taxonomy" id="434235"/>
    <lineage>
        <taxon>Eukaryota</taxon>
        <taxon>Viridiplantae</taxon>
        <taxon>Streptophyta</taxon>
        <taxon>Embryophyta</taxon>
        <taxon>Tracheophyta</taxon>
        <taxon>Spermatophyta</taxon>
        <taxon>Magnoliopsida</taxon>
        <taxon>eudicotyledons</taxon>
        <taxon>Gunneridae</taxon>
        <taxon>Pentapetalae</taxon>
        <taxon>rosids</taxon>
        <taxon>malvids</taxon>
        <taxon>Sapindales</taxon>
        <taxon>Anacardiaceae</taxon>
        <taxon>Pistacia</taxon>
    </lineage>
</organism>